<feature type="transmembrane region" description="Helical" evidence="2">
    <location>
        <begin position="239"/>
        <end position="264"/>
    </location>
</feature>
<organism evidence="3 4">
    <name type="scientific">Plectosphaerella cucumerina</name>
    <dbReference type="NCBI Taxonomy" id="40658"/>
    <lineage>
        <taxon>Eukaryota</taxon>
        <taxon>Fungi</taxon>
        <taxon>Dikarya</taxon>
        <taxon>Ascomycota</taxon>
        <taxon>Pezizomycotina</taxon>
        <taxon>Sordariomycetes</taxon>
        <taxon>Hypocreomycetidae</taxon>
        <taxon>Glomerellales</taxon>
        <taxon>Plectosphaerellaceae</taxon>
        <taxon>Plectosphaerella</taxon>
    </lineage>
</organism>
<feature type="region of interest" description="Disordered" evidence="1">
    <location>
        <begin position="1"/>
        <end position="44"/>
    </location>
</feature>
<reference evidence="3" key="1">
    <citation type="journal article" date="2021" name="Nat. Commun.">
        <title>Genetic determinants of endophytism in the Arabidopsis root mycobiome.</title>
        <authorList>
            <person name="Mesny F."/>
            <person name="Miyauchi S."/>
            <person name="Thiergart T."/>
            <person name="Pickel B."/>
            <person name="Atanasova L."/>
            <person name="Karlsson M."/>
            <person name="Huettel B."/>
            <person name="Barry K.W."/>
            <person name="Haridas S."/>
            <person name="Chen C."/>
            <person name="Bauer D."/>
            <person name="Andreopoulos W."/>
            <person name="Pangilinan J."/>
            <person name="LaButti K."/>
            <person name="Riley R."/>
            <person name="Lipzen A."/>
            <person name="Clum A."/>
            <person name="Drula E."/>
            <person name="Henrissat B."/>
            <person name="Kohler A."/>
            <person name="Grigoriev I.V."/>
            <person name="Martin F.M."/>
            <person name="Hacquard S."/>
        </authorList>
    </citation>
    <scope>NUCLEOTIDE SEQUENCE</scope>
    <source>
        <strain evidence="3">MPI-CAGE-AT-0016</strain>
    </source>
</reference>
<proteinExistence type="predicted"/>
<feature type="compositionally biased region" description="Basic and acidic residues" evidence="1">
    <location>
        <begin position="101"/>
        <end position="110"/>
    </location>
</feature>
<feature type="region of interest" description="Disordered" evidence="1">
    <location>
        <begin position="62"/>
        <end position="110"/>
    </location>
</feature>
<dbReference type="EMBL" id="JAGPXD010000001">
    <property type="protein sequence ID" value="KAH7377068.1"/>
    <property type="molecule type" value="Genomic_DNA"/>
</dbReference>
<keyword evidence="2" id="KW-0472">Membrane</keyword>
<accession>A0A8K0TWH1</accession>
<feature type="region of interest" description="Disordered" evidence="1">
    <location>
        <begin position="125"/>
        <end position="216"/>
    </location>
</feature>
<dbReference type="OrthoDB" id="4841346at2759"/>
<keyword evidence="2" id="KW-1133">Transmembrane helix</keyword>
<feature type="compositionally biased region" description="Low complexity" evidence="1">
    <location>
        <begin position="150"/>
        <end position="166"/>
    </location>
</feature>
<gene>
    <name evidence="3" type="ORF">B0T11DRAFT_294462</name>
</gene>
<evidence type="ECO:0000313" key="4">
    <source>
        <dbReference type="Proteomes" id="UP000813385"/>
    </source>
</evidence>
<dbReference type="Proteomes" id="UP000813385">
    <property type="component" value="Unassembled WGS sequence"/>
</dbReference>
<feature type="compositionally biased region" description="Low complexity" evidence="1">
    <location>
        <begin position="79"/>
        <end position="89"/>
    </location>
</feature>
<dbReference type="AlphaFoldDB" id="A0A8K0TWH1"/>
<keyword evidence="2" id="KW-0812">Transmembrane</keyword>
<evidence type="ECO:0000256" key="2">
    <source>
        <dbReference type="SAM" id="Phobius"/>
    </source>
</evidence>
<keyword evidence="4" id="KW-1185">Reference proteome</keyword>
<feature type="compositionally biased region" description="Low complexity" evidence="1">
    <location>
        <begin position="23"/>
        <end position="32"/>
    </location>
</feature>
<comment type="caution">
    <text evidence="3">The sequence shown here is derived from an EMBL/GenBank/DDBJ whole genome shotgun (WGS) entry which is preliminary data.</text>
</comment>
<name>A0A8K0TWH1_9PEZI</name>
<feature type="compositionally biased region" description="Polar residues" evidence="1">
    <location>
        <begin position="173"/>
        <end position="195"/>
    </location>
</feature>
<protein>
    <submittedName>
        <fullName evidence="3">Uncharacterized protein</fullName>
    </submittedName>
</protein>
<evidence type="ECO:0000313" key="3">
    <source>
        <dbReference type="EMBL" id="KAH7377068.1"/>
    </source>
</evidence>
<sequence>MPPINAAIYLGSPPPQQLSGCNTASTSTAASTSPPPSADAPIMTLPSFDLGYSDDDEVATVTSLDPASTDPGRDPLPVPTTSTAAAVTPSPSPRVRSLSDISREPTPLERSARISSWLSGLTPPRDLSALRRPSATRLPSAATIPPPDTSYLLSDSSSSSVSNVDSITRRTSDVTLPSEENTPATSIYDTASKLPTQRRSRRPPFARRPPLAPRAGKTTLTILGPTFAPRMPRPGTPEFALLFFALLACAVASPRALFIFSFAYCWGRLSERAFCGAQREADDVLDADDEGVRLGRRMAQIMG</sequence>
<evidence type="ECO:0000256" key="1">
    <source>
        <dbReference type="SAM" id="MobiDB-lite"/>
    </source>
</evidence>
<feature type="compositionally biased region" description="Basic residues" evidence="1">
    <location>
        <begin position="196"/>
        <end position="205"/>
    </location>
</feature>